<protein>
    <submittedName>
        <fullName evidence="2">AAA-like domain protein</fullName>
    </submittedName>
</protein>
<evidence type="ECO:0000313" key="2">
    <source>
        <dbReference type="EMBL" id="SAK68229.1"/>
    </source>
</evidence>
<keyword evidence="3" id="KW-1185">Reference proteome</keyword>
<feature type="domain" description="Helicase HerA central" evidence="1">
    <location>
        <begin position="27"/>
        <end position="67"/>
    </location>
</feature>
<dbReference type="RefSeq" id="WP_061161860.1">
    <property type="nucleotide sequence ID" value="NZ_FCOI02000013.1"/>
</dbReference>
<dbReference type="InterPro" id="IPR002789">
    <property type="entry name" value="HerA_central"/>
</dbReference>
<dbReference type="Gene3D" id="3.40.50.300">
    <property type="entry name" value="P-loop containing nucleotide triphosphate hydrolases"/>
    <property type="match status" value="1"/>
</dbReference>
<dbReference type="Proteomes" id="UP000054624">
    <property type="component" value="Unassembled WGS sequence"/>
</dbReference>
<dbReference type="SUPFAM" id="SSF52540">
    <property type="entry name" value="P-loop containing nucleoside triphosphate hydrolases"/>
    <property type="match status" value="1"/>
</dbReference>
<evidence type="ECO:0000259" key="1">
    <source>
        <dbReference type="Pfam" id="PF01935"/>
    </source>
</evidence>
<reference evidence="3" key="1">
    <citation type="submission" date="2016-01" db="EMBL/GenBank/DDBJ databases">
        <authorList>
            <person name="Peeters Charlotte."/>
        </authorList>
    </citation>
    <scope>NUCLEOTIDE SEQUENCE [LARGE SCALE GENOMIC DNA]</scope>
</reference>
<dbReference type="AlphaFoldDB" id="A0A158BDU3"/>
<dbReference type="InterPro" id="IPR008571">
    <property type="entry name" value="HerA-like"/>
</dbReference>
<sequence length="218" mass="23626">MVTRAKKAAPEKAAPAYGVEAKAHIEAVLGASGSGKSSYVKRLMERARPARLIVFDPEGEWSAFGKATSNVADVLAGFRAAGTDGACRVVFVPSPVPEIAVRQFDAVCRIAFHAERLTFIVDELKSVTTPSRSPVGWGMLTGRGRKRGIVMYGLSQRPASIDKDFLGNCNYVRSGRLTYDEDVRTVAKVLRVPQDDVASLPDLGWIRRDMATGQTDRG</sequence>
<evidence type="ECO:0000313" key="3">
    <source>
        <dbReference type="Proteomes" id="UP000054624"/>
    </source>
</evidence>
<dbReference type="InterPro" id="IPR027417">
    <property type="entry name" value="P-loop_NTPase"/>
</dbReference>
<proteinExistence type="predicted"/>
<dbReference type="PANTHER" id="PTHR42957">
    <property type="entry name" value="HELICASE MJ1565-RELATED"/>
    <property type="match status" value="1"/>
</dbReference>
<name>A0A158BDU3_9BURK</name>
<dbReference type="OrthoDB" id="8588365at2"/>
<dbReference type="EMBL" id="FCOI02000013">
    <property type="protein sequence ID" value="SAK68229.1"/>
    <property type="molecule type" value="Genomic_DNA"/>
</dbReference>
<dbReference type="Pfam" id="PF01935">
    <property type="entry name" value="DUF87"/>
    <property type="match status" value="1"/>
</dbReference>
<organism evidence="2 3">
    <name type="scientific">Caballeronia temeraria</name>
    <dbReference type="NCBI Taxonomy" id="1777137"/>
    <lineage>
        <taxon>Bacteria</taxon>
        <taxon>Pseudomonadati</taxon>
        <taxon>Pseudomonadota</taxon>
        <taxon>Betaproteobacteria</taxon>
        <taxon>Burkholderiales</taxon>
        <taxon>Burkholderiaceae</taxon>
        <taxon>Caballeronia</taxon>
    </lineage>
</organism>
<gene>
    <name evidence="2" type="ORF">AWB76_04072</name>
</gene>
<dbReference type="PANTHER" id="PTHR42957:SF1">
    <property type="entry name" value="HELICASE MJ1565-RELATED"/>
    <property type="match status" value="1"/>
</dbReference>
<dbReference type="CDD" id="cd01127">
    <property type="entry name" value="TrwB_TraG_TraD_VirD4"/>
    <property type="match status" value="1"/>
</dbReference>
<dbReference type="STRING" id="1777137.AWB76_04072"/>
<accession>A0A158BDU3</accession>